<evidence type="ECO:0000313" key="4">
    <source>
        <dbReference type="WBParaSite" id="PTRK_0001282200.1"/>
    </source>
</evidence>
<keyword evidence="1" id="KW-0175">Coiled coil</keyword>
<evidence type="ECO:0000256" key="2">
    <source>
        <dbReference type="SAM" id="MobiDB-lite"/>
    </source>
</evidence>
<dbReference type="WBParaSite" id="PTRK_0001282200.1">
    <property type="protein sequence ID" value="PTRK_0001282200.1"/>
    <property type="gene ID" value="PTRK_0001282200"/>
</dbReference>
<evidence type="ECO:0000313" key="3">
    <source>
        <dbReference type="Proteomes" id="UP000038045"/>
    </source>
</evidence>
<feature type="region of interest" description="Disordered" evidence="2">
    <location>
        <begin position="1"/>
        <end position="24"/>
    </location>
</feature>
<organism evidence="3 4">
    <name type="scientific">Parastrongyloides trichosuri</name>
    <name type="common">Possum-specific nematode worm</name>
    <dbReference type="NCBI Taxonomy" id="131310"/>
    <lineage>
        <taxon>Eukaryota</taxon>
        <taxon>Metazoa</taxon>
        <taxon>Ecdysozoa</taxon>
        <taxon>Nematoda</taxon>
        <taxon>Chromadorea</taxon>
        <taxon>Rhabditida</taxon>
        <taxon>Tylenchina</taxon>
        <taxon>Panagrolaimomorpha</taxon>
        <taxon>Strongyloidoidea</taxon>
        <taxon>Strongyloididae</taxon>
        <taxon>Parastrongyloides</taxon>
    </lineage>
</organism>
<dbReference type="AlphaFoldDB" id="A0A0N4ZW42"/>
<reference evidence="4" key="1">
    <citation type="submission" date="2017-02" db="UniProtKB">
        <authorList>
            <consortium name="WormBaseParasite"/>
        </authorList>
    </citation>
    <scope>IDENTIFICATION</scope>
</reference>
<accession>A0A0N4ZW42</accession>
<protein>
    <submittedName>
        <fullName evidence="4">BZIP domain-containing protein</fullName>
    </submittedName>
</protein>
<keyword evidence="3" id="KW-1185">Reference proteome</keyword>
<sequence length="141" mass="17251">MVSCNFSEEQYPDNSEGNLSRNTGNSVQYDEKFEILSDEPFNVKPDNIIAHQIENNDRYREIRRLRNELARLKRRQERNEDRRQIQRIRERRKQVERQIKEDKQRAAIRRKEFLRRLEYERQMVEAFEEILFEATSTTATT</sequence>
<dbReference type="Proteomes" id="UP000038045">
    <property type="component" value="Unplaced"/>
</dbReference>
<evidence type="ECO:0000256" key="1">
    <source>
        <dbReference type="SAM" id="Coils"/>
    </source>
</evidence>
<proteinExistence type="predicted"/>
<feature type="coiled-coil region" evidence="1">
    <location>
        <begin position="55"/>
        <end position="105"/>
    </location>
</feature>
<name>A0A0N4ZW42_PARTI</name>